<evidence type="ECO:0000313" key="3">
    <source>
        <dbReference type="EMBL" id="CAE8738494.1"/>
    </source>
</evidence>
<dbReference type="SUPFAM" id="SSF117281">
    <property type="entry name" value="Kelch motif"/>
    <property type="match status" value="1"/>
</dbReference>
<gene>
    <name evidence="3" type="ORF">PGLA2088_LOCUS49216</name>
</gene>
<organism evidence="3 4">
    <name type="scientific">Polarella glacialis</name>
    <name type="common">Dinoflagellate</name>
    <dbReference type="NCBI Taxonomy" id="89957"/>
    <lineage>
        <taxon>Eukaryota</taxon>
        <taxon>Sar</taxon>
        <taxon>Alveolata</taxon>
        <taxon>Dinophyceae</taxon>
        <taxon>Suessiales</taxon>
        <taxon>Suessiaceae</taxon>
        <taxon>Polarella</taxon>
    </lineage>
</organism>
<sequence length="440" mass="48025">MAEARQYTCAGVVSGRIYVCGGWAGPQPVRSVERYDPSVGRWEIMPQMMVARWGAGAGVINKRLYVCGGLDESRQPLSSVECFGPKGIEVALMSPPGVQPAVPALPGTHCWQAVPSMSERRGWPAAAALGGVTSHPELVKYSESNVEPFSEAFCMSAAGVMSRGNPLTAASLVSRDRVWVEAGGLHVFGGSDGGQCLGTAERFDPVYGTWSPLPGMAERHEAPISMVALCLGTEVTGVNWVHGTTGDEQKDARGILDEVAAKDQSPGEMVGATLERADTTPWDRKFRDAMRVLIHGDGVAAGDGLVVKTEPEKWEIFKFRLQGALGEVAIHLHIQDSAMLFQGQDELQYIMTLVIQWTQDSKYKLRAEAMTHLEWMSILIKIHGWQGRHFSPNYFRASGGTLRETRLRASYLDNTTYMYTSQDSLTGKTSIVSLPYRAEL</sequence>
<dbReference type="InterPro" id="IPR015915">
    <property type="entry name" value="Kelch-typ_b-propeller"/>
</dbReference>
<evidence type="ECO:0000313" key="4">
    <source>
        <dbReference type="Proteomes" id="UP000626109"/>
    </source>
</evidence>
<name>A0A813LUU8_POLGL</name>
<keyword evidence="1" id="KW-0880">Kelch repeat</keyword>
<dbReference type="InterPro" id="IPR037293">
    <property type="entry name" value="Gal_Oxidase_central_sf"/>
</dbReference>
<dbReference type="Gene3D" id="2.120.10.80">
    <property type="entry name" value="Kelch-type beta propeller"/>
    <property type="match status" value="1"/>
</dbReference>
<reference evidence="3" key="1">
    <citation type="submission" date="2021-02" db="EMBL/GenBank/DDBJ databases">
        <authorList>
            <person name="Dougan E. K."/>
            <person name="Rhodes N."/>
            <person name="Thang M."/>
            <person name="Chan C."/>
        </authorList>
    </citation>
    <scope>NUCLEOTIDE SEQUENCE</scope>
</reference>
<dbReference type="PANTHER" id="PTHR46344">
    <property type="entry name" value="OS02G0202900 PROTEIN"/>
    <property type="match status" value="1"/>
</dbReference>
<comment type="caution">
    <text evidence="3">The sequence shown here is derived from an EMBL/GenBank/DDBJ whole genome shotgun (WGS) entry which is preliminary data.</text>
</comment>
<dbReference type="EMBL" id="CAJNNW010036954">
    <property type="protein sequence ID" value="CAE8738494.1"/>
    <property type="molecule type" value="Genomic_DNA"/>
</dbReference>
<dbReference type="Pfam" id="PF01344">
    <property type="entry name" value="Kelch_1"/>
    <property type="match status" value="3"/>
</dbReference>
<dbReference type="Proteomes" id="UP000626109">
    <property type="component" value="Unassembled WGS sequence"/>
</dbReference>
<dbReference type="AlphaFoldDB" id="A0A813LUU8"/>
<protein>
    <submittedName>
        <fullName evidence="3">Uncharacterized protein</fullName>
    </submittedName>
</protein>
<dbReference type="SMART" id="SM00612">
    <property type="entry name" value="Kelch"/>
    <property type="match status" value="3"/>
</dbReference>
<keyword evidence="2" id="KW-0677">Repeat</keyword>
<evidence type="ECO:0000256" key="1">
    <source>
        <dbReference type="ARBA" id="ARBA00022441"/>
    </source>
</evidence>
<dbReference type="PANTHER" id="PTHR46344:SF27">
    <property type="entry name" value="KELCH REPEAT SUPERFAMILY PROTEIN"/>
    <property type="match status" value="1"/>
</dbReference>
<proteinExistence type="predicted"/>
<dbReference type="InterPro" id="IPR006652">
    <property type="entry name" value="Kelch_1"/>
</dbReference>
<evidence type="ECO:0000256" key="2">
    <source>
        <dbReference type="ARBA" id="ARBA00022737"/>
    </source>
</evidence>
<accession>A0A813LUU8</accession>
<dbReference type="Gene3D" id="2.130.10.80">
    <property type="entry name" value="Galactose oxidase/kelch, beta-propeller"/>
    <property type="match status" value="1"/>
</dbReference>